<dbReference type="InterPro" id="IPR035940">
    <property type="entry name" value="CAP_sf"/>
</dbReference>
<protein>
    <recommendedName>
        <fullName evidence="3">SCP domain-containing protein</fullName>
    </recommendedName>
</protein>
<dbReference type="AlphaFoldDB" id="A0A2H0BD12"/>
<evidence type="ECO:0000256" key="2">
    <source>
        <dbReference type="SAM" id="Phobius"/>
    </source>
</evidence>
<organism evidence="4 5">
    <name type="scientific">Candidatus Zambryskibacteria bacterium CG22_combo_CG10-13_8_21_14_all_42_17</name>
    <dbReference type="NCBI Taxonomy" id="1975118"/>
    <lineage>
        <taxon>Bacteria</taxon>
        <taxon>Candidatus Zambryskiibacteriota</taxon>
    </lineage>
</organism>
<evidence type="ECO:0000313" key="4">
    <source>
        <dbReference type="EMBL" id="PIP55514.1"/>
    </source>
</evidence>
<keyword evidence="2" id="KW-0472">Membrane</keyword>
<dbReference type="EMBL" id="PCST01000037">
    <property type="protein sequence ID" value="PIP55514.1"/>
    <property type="molecule type" value="Genomic_DNA"/>
</dbReference>
<dbReference type="Gene3D" id="3.40.33.10">
    <property type="entry name" value="CAP"/>
    <property type="match status" value="1"/>
</dbReference>
<evidence type="ECO:0000256" key="1">
    <source>
        <dbReference type="SAM" id="MobiDB-lite"/>
    </source>
</evidence>
<evidence type="ECO:0000313" key="5">
    <source>
        <dbReference type="Proteomes" id="UP000229794"/>
    </source>
</evidence>
<dbReference type="SUPFAM" id="SSF55797">
    <property type="entry name" value="PR-1-like"/>
    <property type="match status" value="1"/>
</dbReference>
<gene>
    <name evidence="4" type="ORF">COX06_02835</name>
</gene>
<dbReference type="Pfam" id="PF00188">
    <property type="entry name" value="CAP"/>
    <property type="match status" value="1"/>
</dbReference>
<feature type="compositionally biased region" description="Polar residues" evidence="1">
    <location>
        <begin position="203"/>
        <end position="214"/>
    </location>
</feature>
<keyword evidence="2" id="KW-0812">Transmembrane</keyword>
<proteinExistence type="predicted"/>
<name>A0A2H0BD12_9BACT</name>
<dbReference type="PANTHER" id="PTHR31157">
    <property type="entry name" value="SCP DOMAIN-CONTAINING PROTEIN"/>
    <property type="match status" value="1"/>
</dbReference>
<dbReference type="PANTHER" id="PTHR31157:SF1">
    <property type="entry name" value="SCP DOMAIN-CONTAINING PROTEIN"/>
    <property type="match status" value="1"/>
</dbReference>
<dbReference type="CDD" id="cd05379">
    <property type="entry name" value="CAP_bacterial"/>
    <property type="match status" value="1"/>
</dbReference>
<accession>A0A2H0BD12</accession>
<feature type="transmembrane region" description="Helical" evidence="2">
    <location>
        <begin position="319"/>
        <end position="339"/>
    </location>
</feature>
<comment type="caution">
    <text evidence="4">The sequence shown here is derived from an EMBL/GenBank/DDBJ whole genome shotgun (WGS) entry which is preliminary data.</text>
</comment>
<dbReference type="InterPro" id="IPR014044">
    <property type="entry name" value="CAP_dom"/>
</dbReference>
<keyword evidence="2" id="KW-1133">Transmembrane helix</keyword>
<sequence length="345" mass="38374">MRKRLKNHFVPSEENDYKPHFVRAKNLLALAMVAVALFFLAFSVKSVVTRHPDLLSAVITSVLVDLTNSNRLAQNVVPLSFNATLTVAAQLKADDMASKGYFAHNSPDGRTPWYWFGEAGYNFIYAGENLAVNFVDSEDVVRAWMNSEGHRVNILNGRFTEIGIAIASGIYNGRNAVYVVQLFGRPAFQEEEAELASRRVSKDTNTGTTSSPTSVEEVLGASVTPPENHLETESPNPVVLSESEMFVAVENADFVEIAEESEPARSEVTDRSSFIGKVIASPKLTLKIIYTILGAIVFIVLIIFMAVEKKRYHLKHVFYLALVLLLIFILFYLSSEYLYPAIIIV</sequence>
<evidence type="ECO:0000259" key="3">
    <source>
        <dbReference type="Pfam" id="PF00188"/>
    </source>
</evidence>
<feature type="transmembrane region" description="Helical" evidence="2">
    <location>
        <begin position="27"/>
        <end position="44"/>
    </location>
</feature>
<feature type="transmembrane region" description="Helical" evidence="2">
    <location>
        <begin position="288"/>
        <end position="307"/>
    </location>
</feature>
<feature type="domain" description="SCP" evidence="3">
    <location>
        <begin position="64"/>
        <end position="183"/>
    </location>
</feature>
<dbReference type="Proteomes" id="UP000229794">
    <property type="component" value="Unassembled WGS sequence"/>
</dbReference>
<reference evidence="4 5" key="1">
    <citation type="submission" date="2017-09" db="EMBL/GenBank/DDBJ databases">
        <title>Depth-based differentiation of microbial function through sediment-hosted aquifers and enrichment of novel symbionts in the deep terrestrial subsurface.</title>
        <authorList>
            <person name="Probst A.J."/>
            <person name="Ladd B."/>
            <person name="Jarett J.K."/>
            <person name="Geller-Mcgrath D.E."/>
            <person name="Sieber C.M."/>
            <person name="Emerson J.B."/>
            <person name="Anantharaman K."/>
            <person name="Thomas B.C."/>
            <person name="Malmstrom R."/>
            <person name="Stieglmeier M."/>
            <person name="Klingl A."/>
            <person name="Woyke T."/>
            <person name="Ryan C.M."/>
            <person name="Banfield J.F."/>
        </authorList>
    </citation>
    <scope>NUCLEOTIDE SEQUENCE [LARGE SCALE GENOMIC DNA]</scope>
    <source>
        <strain evidence="4">CG22_combo_CG10-13_8_21_14_all_42_17</strain>
    </source>
</reference>
<feature type="region of interest" description="Disordered" evidence="1">
    <location>
        <begin position="195"/>
        <end position="234"/>
    </location>
</feature>